<name>A0A9D2PAJ4_9FIRM</name>
<evidence type="ECO:0000313" key="1">
    <source>
        <dbReference type="EMBL" id="HJC46609.1"/>
    </source>
</evidence>
<proteinExistence type="predicted"/>
<dbReference type="Proteomes" id="UP000823883">
    <property type="component" value="Unassembled WGS sequence"/>
</dbReference>
<protein>
    <submittedName>
        <fullName evidence="1">Chromosome segregation protein SMC</fullName>
    </submittedName>
</protein>
<accession>A0A9D2PAJ4</accession>
<reference evidence="1" key="2">
    <citation type="submission" date="2021-04" db="EMBL/GenBank/DDBJ databases">
        <authorList>
            <person name="Gilroy R."/>
        </authorList>
    </citation>
    <scope>NUCLEOTIDE SEQUENCE</scope>
    <source>
        <strain evidence="1">CHK183-5548</strain>
    </source>
</reference>
<gene>
    <name evidence="1" type="ORF">IAA04_00980</name>
</gene>
<reference evidence="1" key="1">
    <citation type="journal article" date="2021" name="PeerJ">
        <title>Extensive microbial diversity within the chicken gut microbiome revealed by metagenomics and culture.</title>
        <authorList>
            <person name="Gilroy R."/>
            <person name="Ravi A."/>
            <person name="Getino M."/>
            <person name="Pursley I."/>
            <person name="Horton D.L."/>
            <person name="Alikhan N.F."/>
            <person name="Baker D."/>
            <person name="Gharbi K."/>
            <person name="Hall N."/>
            <person name="Watson M."/>
            <person name="Adriaenssens E.M."/>
            <person name="Foster-Nyarko E."/>
            <person name="Jarju S."/>
            <person name="Secka A."/>
            <person name="Antonio M."/>
            <person name="Oren A."/>
            <person name="Chaudhuri R.R."/>
            <person name="La Ragione R."/>
            <person name="Hildebrand F."/>
            <person name="Pallen M.J."/>
        </authorList>
    </citation>
    <scope>NUCLEOTIDE SEQUENCE</scope>
    <source>
        <strain evidence="1">CHK183-5548</strain>
    </source>
</reference>
<evidence type="ECO:0000313" key="2">
    <source>
        <dbReference type="Proteomes" id="UP000823883"/>
    </source>
</evidence>
<comment type="caution">
    <text evidence="1">The sequence shown here is derived from an EMBL/GenBank/DDBJ whole genome shotgun (WGS) entry which is preliminary data.</text>
</comment>
<dbReference type="EMBL" id="DWWL01000005">
    <property type="protein sequence ID" value="HJC46609.1"/>
    <property type="molecule type" value="Genomic_DNA"/>
</dbReference>
<dbReference type="InterPro" id="IPR043773">
    <property type="entry name" value="JetA"/>
</dbReference>
<dbReference type="AlphaFoldDB" id="A0A9D2PAJ4"/>
<sequence length="470" mass="55185">MSFFETLNEKFFNPFCCRNRELYFECISQLIEKSKEISVLYETDARNTLVLYLQNCTYSIETENIGEEIAGGKTPQENASVILRYFRTCGWITPQEIGRSGDNIASVSAYCRKLIDAVHRIFDADVNGAITNHIFSMYEILKSSFSRDNARSIRPYQNILIPLVENECDLKNELLILKDSIREIMRAVMKMADANSFGQFLMKDELLNRFFNDYFFIKKSGLIPSYISDIDRMLRKLRRSELYGRMIQEYIKIERVDEIQAGEKIDRLFNELDSFINLEYEQEMSYIDRKINNYYNLYATRMMMVLSENTNLEHELNRLLLFLKNLNDENREEALLRISETHRLMSVGYVGRKSFERRKKRNPNLKNVGLVAEELSEEERQRLTDELLKETPDRYSMDNVEKHFDEIMRGREEISVEECGVHTRDDATMIAASIIYSGTAGFPYEVEFRDGMVETEAARISNVTIKRKKL</sequence>
<organism evidence="1 2">
    <name type="scientific">Candidatus Lachnoclostridium pullistercoris</name>
    <dbReference type="NCBI Taxonomy" id="2838632"/>
    <lineage>
        <taxon>Bacteria</taxon>
        <taxon>Bacillati</taxon>
        <taxon>Bacillota</taxon>
        <taxon>Clostridia</taxon>
        <taxon>Lachnospirales</taxon>
        <taxon>Lachnospiraceae</taxon>
    </lineage>
</organism>
<dbReference type="Pfam" id="PF18982">
    <property type="entry name" value="JetA"/>
    <property type="match status" value="1"/>
</dbReference>